<protein>
    <recommendedName>
        <fullName evidence="8">Peptidase A1 domain-containing protein</fullName>
    </recommendedName>
</protein>
<feature type="signal peptide" evidence="7">
    <location>
        <begin position="1"/>
        <end position="20"/>
    </location>
</feature>
<keyword evidence="7" id="KW-0732">Signal</keyword>
<feature type="domain" description="Peptidase A1" evidence="8">
    <location>
        <begin position="95"/>
        <end position="406"/>
    </location>
</feature>
<evidence type="ECO:0000256" key="7">
    <source>
        <dbReference type="SAM" id="SignalP"/>
    </source>
</evidence>
<evidence type="ECO:0000256" key="4">
    <source>
        <dbReference type="ARBA" id="ARBA00022801"/>
    </source>
</evidence>
<feature type="active site" evidence="5">
    <location>
        <position position="113"/>
    </location>
</feature>
<dbReference type="FunFam" id="2.40.70.10:FF:000026">
    <property type="entry name" value="Endothiapepsin"/>
    <property type="match status" value="1"/>
</dbReference>
<evidence type="ECO:0000313" key="9">
    <source>
        <dbReference type="EMBL" id="KAK7744364.1"/>
    </source>
</evidence>
<evidence type="ECO:0000256" key="3">
    <source>
        <dbReference type="ARBA" id="ARBA00022750"/>
    </source>
</evidence>
<comment type="caution">
    <text evidence="9">The sequence shown here is derived from an EMBL/GenBank/DDBJ whole genome shotgun (WGS) entry which is preliminary data.</text>
</comment>
<evidence type="ECO:0000256" key="6">
    <source>
        <dbReference type="RuleBase" id="RU000454"/>
    </source>
</evidence>
<dbReference type="GO" id="GO:0004190">
    <property type="term" value="F:aspartic-type endopeptidase activity"/>
    <property type="evidence" value="ECO:0007669"/>
    <property type="project" value="UniProtKB-KW"/>
</dbReference>
<name>A0AAN9YIN0_9PEZI</name>
<reference evidence="9 10" key="1">
    <citation type="submission" date="2024-02" db="EMBL/GenBank/DDBJ databases">
        <title>De novo assembly and annotation of 12 fungi associated with fruit tree decline syndrome in Ontario, Canada.</title>
        <authorList>
            <person name="Sulman M."/>
            <person name="Ellouze W."/>
            <person name="Ilyukhin E."/>
        </authorList>
    </citation>
    <scope>NUCLEOTIDE SEQUENCE [LARGE SCALE GENOMIC DNA]</scope>
    <source>
        <strain evidence="9 10">M11/M66-122</strain>
    </source>
</reference>
<keyword evidence="4 6" id="KW-0378">Hydrolase</keyword>
<dbReference type="InterPro" id="IPR034163">
    <property type="entry name" value="Aspergillopepsin-like_cat_dom"/>
</dbReference>
<evidence type="ECO:0000259" key="8">
    <source>
        <dbReference type="PROSITE" id="PS51767"/>
    </source>
</evidence>
<dbReference type="GO" id="GO:0006508">
    <property type="term" value="P:proteolysis"/>
    <property type="evidence" value="ECO:0007669"/>
    <property type="project" value="UniProtKB-KW"/>
</dbReference>
<organism evidence="9 10">
    <name type="scientific">Diatrype stigma</name>
    <dbReference type="NCBI Taxonomy" id="117547"/>
    <lineage>
        <taxon>Eukaryota</taxon>
        <taxon>Fungi</taxon>
        <taxon>Dikarya</taxon>
        <taxon>Ascomycota</taxon>
        <taxon>Pezizomycotina</taxon>
        <taxon>Sordariomycetes</taxon>
        <taxon>Xylariomycetidae</taxon>
        <taxon>Xylariales</taxon>
        <taxon>Diatrypaceae</taxon>
        <taxon>Diatrype</taxon>
    </lineage>
</organism>
<keyword evidence="3 6" id="KW-0064">Aspartyl protease</keyword>
<proteinExistence type="inferred from homology"/>
<dbReference type="InterPro" id="IPR001969">
    <property type="entry name" value="Aspartic_peptidase_AS"/>
</dbReference>
<dbReference type="PANTHER" id="PTHR47966">
    <property type="entry name" value="BETA-SITE APP-CLEAVING ENZYME, ISOFORM A-RELATED"/>
    <property type="match status" value="1"/>
</dbReference>
<dbReference type="PROSITE" id="PS00141">
    <property type="entry name" value="ASP_PROTEASE"/>
    <property type="match status" value="1"/>
</dbReference>
<evidence type="ECO:0000256" key="5">
    <source>
        <dbReference type="PIRSR" id="PIRSR601461-1"/>
    </source>
</evidence>
<dbReference type="Proteomes" id="UP001320420">
    <property type="component" value="Unassembled WGS sequence"/>
</dbReference>
<dbReference type="PROSITE" id="PS51767">
    <property type="entry name" value="PEPTIDASE_A1"/>
    <property type="match status" value="1"/>
</dbReference>
<comment type="similarity">
    <text evidence="1 6">Belongs to the peptidase A1 family.</text>
</comment>
<feature type="chain" id="PRO_5042977665" description="Peptidase A1 domain-containing protein" evidence="7">
    <location>
        <begin position="21"/>
        <end position="410"/>
    </location>
</feature>
<dbReference type="PANTHER" id="PTHR47966:SF2">
    <property type="entry name" value="ASPERGILLOPEPSIN-1-RELATED"/>
    <property type="match status" value="1"/>
</dbReference>
<dbReference type="CDD" id="cd06097">
    <property type="entry name" value="Aspergillopepsin_like"/>
    <property type="match status" value="1"/>
</dbReference>
<dbReference type="PRINTS" id="PR00792">
    <property type="entry name" value="PEPSIN"/>
</dbReference>
<dbReference type="InterPro" id="IPR001461">
    <property type="entry name" value="Aspartic_peptidase_A1"/>
</dbReference>
<dbReference type="Pfam" id="PF00026">
    <property type="entry name" value="Asp"/>
    <property type="match status" value="1"/>
</dbReference>
<keyword evidence="2 6" id="KW-0645">Protease</keyword>
<dbReference type="AlphaFoldDB" id="A0AAN9YIN0"/>
<accession>A0AAN9YIN0</accession>
<dbReference type="EMBL" id="JAKJXP020000121">
    <property type="protein sequence ID" value="KAK7744364.1"/>
    <property type="molecule type" value="Genomic_DNA"/>
</dbReference>
<feature type="active site" evidence="5">
    <location>
        <position position="296"/>
    </location>
</feature>
<dbReference type="FunFam" id="2.40.70.10:FF:000024">
    <property type="entry name" value="Endothiapepsin"/>
    <property type="match status" value="1"/>
</dbReference>
<dbReference type="SUPFAM" id="SSF50630">
    <property type="entry name" value="Acid proteases"/>
    <property type="match status" value="1"/>
</dbReference>
<gene>
    <name evidence="9" type="ORF">SLS62_010218</name>
</gene>
<evidence type="ECO:0000256" key="1">
    <source>
        <dbReference type="ARBA" id="ARBA00007447"/>
    </source>
</evidence>
<evidence type="ECO:0000313" key="10">
    <source>
        <dbReference type="Proteomes" id="UP001320420"/>
    </source>
</evidence>
<sequence>MPSLTQTLLLASAAFSLGTATPIAPREKNSFTVHQVRNPTYVRNGARAMAKAYRKFGKPVPENVMAALANSTLEKRAGSEQGSAVTTPEPDDVEYLTPVEIGTPAQTLNLDFDTGSADLWVFSSELSKSLQSGHGVYDASKSSTAKKLSGASWDISYGDGSGASGDVYTDTVSIGGVSFDTQAVEAASKISQQFTQDTNNDGLVGLAFSSINTVSPKAQKTFFDNVKGSLSDPLFAVDLKHDAPGSYDFGFADDSKYTGDITYTTVSTSQGFWEFTASGYKIGSKASSTKLDGIADTGTTLLMLPDAVVKAYYKGVSGAEDSSQLGGYVFPCSADLPDFAYTVEGTDIVVPGSLINYAQASESDPDTCFGGLQSSSGIGINIFGDIALKASYVVFNGGSTPKLGFATKSS</sequence>
<keyword evidence="10" id="KW-1185">Reference proteome</keyword>
<evidence type="ECO:0000256" key="2">
    <source>
        <dbReference type="ARBA" id="ARBA00022670"/>
    </source>
</evidence>
<dbReference type="InterPro" id="IPR033121">
    <property type="entry name" value="PEPTIDASE_A1"/>
</dbReference>
<dbReference type="InterPro" id="IPR021109">
    <property type="entry name" value="Peptidase_aspartic_dom_sf"/>
</dbReference>
<dbReference type="Gene3D" id="2.40.70.10">
    <property type="entry name" value="Acid Proteases"/>
    <property type="match status" value="2"/>
</dbReference>